<dbReference type="InterPro" id="IPR013760">
    <property type="entry name" value="Topo_IIA-like_dom_sf"/>
</dbReference>
<sequence>MEENNENNEHEDQPNGEEKAKITNVIPVSGMYENWFLDYASYVILERAVPANEDGLKPVQRRIMHAMKEMDDGRFNKVANIIGQTMQYHPHGDASIGDAIVNLGQKDLLIETQGNWGDIRTGDSSAAPRYIEARLSKFALDVVFNPQTTEWQLSYDGRKKEPVTLPVKFPLLLAQGVEGIAVGLSTKILPHNFIELINGCISILKGKEVEIYPDFPTGGMADFSEYNQGLRGSRIRVRARIEEGDKRVLLIKDIPFGTTTTGLIESIIKANDKGKIKVKKVVDNTAKDVEIEVQLAPGQSPDITIDALYAFTDCEVSIAPNACVIIEDKPIFLPVNEILKKNVDDTVQLLQAELEIRKGELMEKILFSSLEKIFIENRIYRDIEECETWEAVLSTIDKGLDPFKPQFYREITQDDILKLTEIKIKRISKFDSFKADEIMRKMEDELKEVEHNLLHITDYAIAYFKKLLEKYGKGRERQTEIRSFDVISANTVAANNQKLYINRAEGFIGYGMKKDEFVCDCSDLDDVIIFRRDGIYKVVKIDEKVFVGKDVIHVDIFHKNDERKVYNAAYLDGKTGRTMVKRFQVTSVTRDREYDVTKGAKGSKILYLAARANGESEVVNVKLSPSSRARVKVFDFDFAELEIKGRGAGGNILTKYPVKKIEFKLLGESSFGGLKIYYDKSIGRLNTDERGDLIGSFHGDDTILVVNKDGSYELSNYELTNRFDAEKVELIQKFDPKKVVSVVYFDGASKTYFVKRFLIETRTLNKPFVFISEHKNSQLSVVTTDKDPQIEIEYRKGKGREKETTMYDFDMLIDVKGWKAIGNKLSQYEVTKVKLVAGSKNEESKKDFEVGDSVDLNLKDDEDQLNLF</sequence>
<evidence type="ECO:0000313" key="11">
    <source>
        <dbReference type="Proteomes" id="UP000240608"/>
    </source>
</evidence>
<evidence type="ECO:0000256" key="2">
    <source>
        <dbReference type="ARBA" id="ARBA00008263"/>
    </source>
</evidence>
<name>A0A2T4DS95_9BACT</name>
<dbReference type="InterPro" id="IPR013758">
    <property type="entry name" value="Topo_IIA_A/C_ab"/>
</dbReference>
<dbReference type="InterPro" id="IPR002205">
    <property type="entry name" value="Topo_IIA_dom_A"/>
</dbReference>
<comment type="catalytic activity">
    <reaction evidence="1 6">
        <text>ATP-dependent breakage, passage and rejoining of double-stranded DNA.</text>
        <dbReference type="EC" id="5.6.2.2"/>
    </reaction>
</comment>
<dbReference type="SUPFAM" id="SSF56719">
    <property type="entry name" value="Type II DNA topoisomerase"/>
    <property type="match status" value="1"/>
</dbReference>
<dbReference type="EMBL" id="PYVU01000039">
    <property type="protein sequence ID" value="PTB96704.1"/>
    <property type="molecule type" value="Genomic_DNA"/>
</dbReference>
<dbReference type="Gene3D" id="3.90.199.10">
    <property type="entry name" value="Topoisomerase II, domain 5"/>
    <property type="match status" value="1"/>
</dbReference>
<feature type="active site" description="O-(5'-phospho-DNA)-tyrosine intermediate" evidence="6">
    <location>
        <position position="130"/>
    </location>
</feature>
<evidence type="ECO:0000256" key="1">
    <source>
        <dbReference type="ARBA" id="ARBA00000185"/>
    </source>
</evidence>
<dbReference type="NCBIfam" id="NF009397">
    <property type="entry name" value="PRK12758.1"/>
    <property type="match status" value="1"/>
</dbReference>
<dbReference type="GO" id="GO:0005737">
    <property type="term" value="C:cytoplasm"/>
    <property type="evidence" value="ECO:0007669"/>
    <property type="project" value="TreeGrafter"/>
</dbReference>
<dbReference type="AlphaFoldDB" id="A0A2T4DS95"/>
<dbReference type="NCBIfam" id="NF007209">
    <property type="entry name" value="PRK09631.1"/>
    <property type="match status" value="1"/>
</dbReference>
<dbReference type="InterPro" id="IPR050220">
    <property type="entry name" value="Type_II_DNA_Topoisomerases"/>
</dbReference>
<dbReference type="GO" id="GO:0006265">
    <property type="term" value="P:DNA topological change"/>
    <property type="evidence" value="ECO:0007669"/>
    <property type="project" value="UniProtKB-UniRule"/>
</dbReference>
<accession>A0A2T4DS95</accession>
<proteinExistence type="inferred from homology"/>
<evidence type="ECO:0000256" key="7">
    <source>
        <dbReference type="SAM" id="MobiDB-lite"/>
    </source>
</evidence>
<evidence type="ECO:0000313" key="9">
    <source>
        <dbReference type="EMBL" id="GGC35221.1"/>
    </source>
</evidence>
<dbReference type="SMART" id="SM00434">
    <property type="entry name" value="TOP4c"/>
    <property type="match status" value="1"/>
</dbReference>
<dbReference type="PROSITE" id="PS52040">
    <property type="entry name" value="TOPO_IIA"/>
    <property type="match status" value="1"/>
</dbReference>
<keyword evidence="3 6" id="KW-0799">Topoisomerase</keyword>
<feature type="domain" description="Topo IIA-type catalytic" evidence="8">
    <location>
        <begin position="49"/>
        <end position="454"/>
    </location>
</feature>
<evidence type="ECO:0000256" key="6">
    <source>
        <dbReference type="PROSITE-ProRule" id="PRU01384"/>
    </source>
</evidence>
<feature type="compositionally biased region" description="Basic and acidic residues" evidence="7">
    <location>
        <begin position="7"/>
        <end position="20"/>
    </location>
</feature>
<dbReference type="Gene3D" id="3.30.1360.40">
    <property type="match status" value="1"/>
</dbReference>
<dbReference type="Pfam" id="PF00521">
    <property type="entry name" value="DNA_topoisoIV"/>
    <property type="match status" value="1"/>
</dbReference>
<dbReference type="Proteomes" id="UP000636010">
    <property type="component" value="Unassembled WGS sequence"/>
</dbReference>
<dbReference type="Proteomes" id="UP000240608">
    <property type="component" value="Unassembled WGS sequence"/>
</dbReference>
<dbReference type="GO" id="GO:0003918">
    <property type="term" value="F:DNA topoisomerase type II (double strand cut, ATP-hydrolyzing) activity"/>
    <property type="evidence" value="ECO:0007669"/>
    <property type="project" value="UniProtKB-EC"/>
</dbReference>
<comment type="caution">
    <text evidence="10">The sequence shown here is derived from an EMBL/GenBank/DDBJ whole genome shotgun (WGS) entry which is preliminary data.</text>
</comment>
<reference evidence="9" key="4">
    <citation type="submission" date="2024-05" db="EMBL/GenBank/DDBJ databases">
        <authorList>
            <person name="Sun Q."/>
            <person name="Zhou Y."/>
        </authorList>
    </citation>
    <scope>NUCLEOTIDE SEQUENCE</scope>
    <source>
        <strain evidence="9">CGMCC 1.10832</strain>
    </source>
</reference>
<dbReference type="Gene3D" id="1.10.268.10">
    <property type="entry name" value="Topoisomerase, domain 3"/>
    <property type="match status" value="1"/>
</dbReference>
<protein>
    <submittedName>
        <fullName evidence="10">DNA gyrase/topoisomerase IV subunit A</fullName>
    </submittedName>
    <submittedName>
        <fullName evidence="9">DNA topoisomerase IV subunit A</fullName>
    </submittedName>
</protein>
<dbReference type="InterPro" id="IPR013757">
    <property type="entry name" value="Topo_IIA_A_a_sf"/>
</dbReference>
<evidence type="ECO:0000313" key="12">
    <source>
        <dbReference type="Proteomes" id="UP000636010"/>
    </source>
</evidence>
<evidence type="ECO:0000256" key="4">
    <source>
        <dbReference type="ARBA" id="ARBA00023125"/>
    </source>
</evidence>
<dbReference type="GO" id="GO:0009330">
    <property type="term" value="C:DNA topoisomerase type II (double strand cut, ATP-hydrolyzing) complex"/>
    <property type="evidence" value="ECO:0007669"/>
    <property type="project" value="TreeGrafter"/>
</dbReference>
<dbReference type="EMBL" id="BMEC01000006">
    <property type="protein sequence ID" value="GGC35221.1"/>
    <property type="molecule type" value="Genomic_DNA"/>
</dbReference>
<evidence type="ECO:0000256" key="3">
    <source>
        <dbReference type="ARBA" id="ARBA00023029"/>
    </source>
</evidence>
<evidence type="ECO:0000313" key="10">
    <source>
        <dbReference type="EMBL" id="PTB96704.1"/>
    </source>
</evidence>
<dbReference type="RefSeq" id="WP_188463061.1">
    <property type="nucleotide sequence ID" value="NZ_BAABHU010000006.1"/>
</dbReference>
<reference evidence="10 11" key="2">
    <citation type="submission" date="2018-03" db="EMBL/GenBank/DDBJ databases">
        <title>Cross-interface Injection: A General Nanoliter Liquid Handling Method Applied to Single Cells Genome Amplification Automated Nanoliter Liquid Handling Applied to Single Cell Multiple Displacement Amplification.</title>
        <authorList>
            <person name="Yun J."/>
            <person name="Xu P."/>
            <person name="Xu J."/>
            <person name="Dai X."/>
            <person name="Wang Y."/>
            <person name="Zheng X."/>
            <person name="Cao C."/>
            <person name="Yi Q."/>
            <person name="Zhu Y."/>
            <person name="Wang L."/>
            <person name="Dong Z."/>
            <person name="Huang Y."/>
            <person name="Huang L."/>
            <person name="Du W."/>
        </authorList>
    </citation>
    <scope>NUCLEOTIDE SEQUENCE [LARGE SCALE GENOMIC DNA]</scope>
    <source>
        <strain evidence="10 11">Z-D1-2</strain>
    </source>
</reference>
<keyword evidence="12" id="KW-1185">Reference proteome</keyword>
<keyword evidence="5 6" id="KW-0413">Isomerase</keyword>
<feature type="region of interest" description="Disordered" evidence="7">
    <location>
        <begin position="1"/>
        <end position="20"/>
    </location>
</feature>
<evidence type="ECO:0000256" key="5">
    <source>
        <dbReference type="ARBA" id="ARBA00023235"/>
    </source>
</evidence>
<organism evidence="10 11">
    <name type="scientific">Marivirga lumbricoides</name>
    <dbReference type="NCBI Taxonomy" id="1046115"/>
    <lineage>
        <taxon>Bacteria</taxon>
        <taxon>Pseudomonadati</taxon>
        <taxon>Bacteroidota</taxon>
        <taxon>Cytophagia</taxon>
        <taxon>Cytophagales</taxon>
        <taxon>Marivirgaceae</taxon>
        <taxon>Marivirga</taxon>
    </lineage>
</organism>
<reference evidence="12" key="3">
    <citation type="journal article" date="2019" name="Int. J. Syst. Evol. Microbiol.">
        <title>The Global Catalogue of Microorganisms (GCM) 10K type strain sequencing project: providing services to taxonomists for standard genome sequencing and annotation.</title>
        <authorList>
            <consortium name="The Broad Institute Genomics Platform"/>
            <consortium name="The Broad Institute Genome Sequencing Center for Infectious Disease"/>
            <person name="Wu L."/>
            <person name="Ma J."/>
        </authorList>
    </citation>
    <scope>NUCLEOTIDE SEQUENCE [LARGE SCALE GENOMIC DNA]</scope>
    <source>
        <strain evidence="12">CGMCC 1.10832</strain>
    </source>
</reference>
<dbReference type="GO" id="GO:0005524">
    <property type="term" value="F:ATP binding"/>
    <property type="evidence" value="ECO:0007669"/>
    <property type="project" value="InterPro"/>
</dbReference>
<comment type="similarity">
    <text evidence="2">Belongs to the type II topoisomerase GyrA/ParC subunit family.</text>
</comment>
<gene>
    <name evidence="9" type="primary">parC</name>
    <name evidence="10" type="ORF">C9994_06155</name>
    <name evidence="9" type="ORF">GCM10011506_20730</name>
</gene>
<reference evidence="9" key="1">
    <citation type="journal article" date="2014" name="Int. J. Syst. Evol. Microbiol.">
        <title>Complete genome of a new Firmicutes species belonging to the dominant human colonic microbiota ('Ruminococcus bicirculans') reveals two chromosomes and a selective capacity to utilize plant glucans.</title>
        <authorList>
            <consortium name="NISC Comparative Sequencing Program"/>
            <person name="Wegmann U."/>
            <person name="Louis P."/>
            <person name="Goesmann A."/>
            <person name="Henrissat B."/>
            <person name="Duncan S.H."/>
            <person name="Flint H.J."/>
        </authorList>
    </citation>
    <scope>NUCLEOTIDE SEQUENCE</scope>
    <source>
        <strain evidence="9">CGMCC 1.10832</strain>
    </source>
</reference>
<dbReference type="GO" id="GO:0003677">
    <property type="term" value="F:DNA binding"/>
    <property type="evidence" value="ECO:0007669"/>
    <property type="project" value="UniProtKB-UniRule"/>
</dbReference>
<dbReference type="PANTHER" id="PTHR43493">
    <property type="entry name" value="DNA GYRASE/TOPOISOMERASE SUBUNIT A"/>
    <property type="match status" value="1"/>
</dbReference>
<dbReference type="PANTHER" id="PTHR43493:SF5">
    <property type="entry name" value="DNA GYRASE SUBUNIT A, CHLOROPLASTIC_MITOCHONDRIAL"/>
    <property type="match status" value="1"/>
</dbReference>
<keyword evidence="4 6" id="KW-0238">DNA-binding</keyword>
<evidence type="ECO:0000259" key="8">
    <source>
        <dbReference type="PROSITE" id="PS52040"/>
    </source>
</evidence>